<evidence type="ECO:0008006" key="3">
    <source>
        <dbReference type="Google" id="ProtNLM"/>
    </source>
</evidence>
<gene>
    <name evidence="1" type="ORF">D779_2960</name>
</gene>
<comment type="caution">
    <text evidence="1">The sequence shown here is derived from an EMBL/GenBank/DDBJ whole genome shotgun (WGS) entry which is preliminary data.</text>
</comment>
<dbReference type="AlphaFoldDB" id="W9VB27"/>
<dbReference type="RefSeq" id="WP_043755664.1">
    <property type="nucleotide sequence ID" value="NZ_AONC01000046.1"/>
</dbReference>
<accession>W9VB27</accession>
<evidence type="ECO:0000313" key="1">
    <source>
        <dbReference type="EMBL" id="EXJ14146.1"/>
    </source>
</evidence>
<name>W9VB27_9GAMM</name>
<keyword evidence="2" id="KW-1185">Reference proteome</keyword>
<evidence type="ECO:0000313" key="2">
    <source>
        <dbReference type="Proteomes" id="UP000019460"/>
    </source>
</evidence>
<sequence>MADFIDRFRHSLGGSGAPNHYRRDEWLPPYNDHLLWQLRLTGVEDPLDPDALWDNSGGSGRHIQESSSGEAGKRLCRALQDHRRWVRLNDPGHGRWILGHRCFTDVILHIPRQTWDQDIRTTGGERIEVAAQNLIFRHQQDFKSSLPTGRQPRYLLRPDSRLPANEVLFLFGPAVFLPDPQDQPVFDLQPSLDKAPLVLDSLQWLPSKHAQAQPPGFYADQECLLLTPEGSGPIPLPGWRTEDDTYLFLRRTGENDWAVYSDSSREWQASERRQGDRWIFELRSPDGHESQHLALELVPASVSRFQSYGDAGGTLIPGLPSPVSPYTLELEAILLPSLHQGLRQWTIWLEPEGTPATPERIGRHPDDLIRLQLDGRGISLAIPGRPLLTLGDRIAEPVEIGQTDAKLLPFELPGSHGLLSLPRPDLYSPADERRLLGRTDPANPGNRPDFALDQLAQPRGLFWSSGTDPGFTLNNLSLSRSHAWIWVEDDQLLAEACKPSCPLMHLDRNYRPLPIPEDRNDRPLVIPPGDCLLAGHYLLRYRSKSG</sequence>
<proteinExistence type="predicted"/>
<dbReference type="EMBL" id="AONC01000046">
    <property type="protein sequence ID" value="EXJ14146.1"/>
    <property type="molecule type" value="Genomic_DNA"/>
</dbReference>
<dbReference type="STRING" id="1249627.D779_2960"/>
<reference evidence="1 2" key="1">
    <citation type="submission" date="2012-11" db="EMBL/GenBank/DDBJ databases">
        <title>Genome assembly of Thiorhodococcus sp. AK35.</title>
        <authorList>
            <person name="Nupur N."/>
            <person name="Khatri I."/>
            <person name="Subramanian S."/>
            <person name="Pinnaka A."/>
        </authorList>
    </citation>
    <scope>NUCLEOTIDE SEQUENCE [LARGE SCALE GENOMIC DNA]</scope>
    <source>
        <strain evidence="1 2">AK35</strain>
    </source>
</reference>
<organism evidence="1 2">
    <name type="scientific">Imhoffiella purpurea</name>
    <dbReference type="NCBI Taxonomy" id="1249627"/>
    <lineage>
        <taxon>Bacteria</taxon>
        <taxon>Pseudomonadati</taxon>
        <taxon>Pseudomonadota</taxon>
        <taxon>Gammaproteobacteria</taxon>
        <taxon>Chromatiales</taxon>
        <taxon>Chromatiaceae</taxon>
        <taxon>Imhoffiella</taxon>
    </lineage>
</organism>
<protein>
    <recommendedName>
        <fullName evidence="3">FHA domain-containing protein</fullName>
    </recommendedName>
</protein>
<dbReference type="Proteomes" id="UP000019460">
    <property type="component" value="Unassembled WGS sequence"/>
</dbReference>
<dbReference type="eggNOG" id="ENOG502ZH2I">
    <property type="taxonomic scope" value="Bacteria"/>
</dbReference>